<evidence type="ECO:0000256" key="1">
    <source>
        <dbReference type="ARBA" id="ARBA00000971"/>
    </source>
</evidence>
<evidence type="ECO:0000313" key="11">
    <source>
        <dbReference type="Proteomes" id="UP000183209"/>
    </source>
</evidence>
<evidence type="ECO:0000256" key="7">
    <source>
        <dbReference type="SAM" id="SignalP"/>
    </source>
</evidence>
<dbReference type="PROSITE" id="PS51257">
    <property type="entry name" value="PROKAR_LIPOPROTEIN"/>
    <property type="match status" value="1"/>
</dbReference>
<reference evidence="10 11" key="1">
    <citation type="submission" date="2016-10" db="EMBL/GenBank/DDBJ databases">
        <authorList>
            <person name="de Groot N.N."/>
        </authorList>
    </citation>
    <scope>NUCLEOTIDE SEQUENCE [LARGE SCALE GENOMIC DNA]</scope>
    <source>
        <strain evidence="10 11">CGMCC 1.6114</strain>
    </source>
</reference>
<dbReference type="OrthoDB" id="9807797at2"/>
<dbReference type="Pfam" id="PF00160">
    <property type="entry name" value="Pro_isomerase"/>
    <property type="match status" value="1"/>
</dbReference>
<gene>
    <name evidence="10" type="ORF">SAMN04487906_0557</name>
</gene>
<feature type="signal peptide" evidence="7">
    <location>
        <begin position="1"/>
        <end position="21"/>
    </location>
</feature>
<keyword evidence="4 5" id="KW-0413">Isomerase</keyword>
<dbReference type="InterPro" id="IPR002130">
    <property type="entry name" value="Cyclophilin-type_PPIase_dom"/>
</dbReference>
<dbReference type="RefSeq" id="WP_074976774.1">
    <property type="nucleotide sequence ID" value="NZ_FPAG01000002.1"/>
</dbReference>
<dbReference type="Proteomes" id="UP000183209">
    <property type="component" value="Unassembled WGS sequence"/>
</dbReference>
<dbReference type="EC" id="5.2.1.8" evidence="2 5"/>
<dbReference type="Pfam" id="PF00254">
    <property type="entry name" value="FKBP_C"/>
    <property type="match status" value="1"/>
</dbReference>
<feature type="domain" description="PPIase cyclophilin-type" evidence="9">
    <location>
        <begin position="38"/>
        <end position="206"/>
    </location>
</feature>
<organism evidence="10 11">
    <name type="scientific">Zhouia amylolytica</name>
    <dbReference type="NCBI Taxonomy" id="376730"/>
    <lineage>
        <taxon>Bacteria</taxon>
        <taxon>Pseudomonadati</taxon>
        <taxon>Bacteroidota</taxon>
        <taxon>Flavobacteriia</taxon>
        <taxon>Flavobacteriales</taxon>
        <taxon>Flavobacteriaceae</taxon>
        <taxon>Zhouia</taxon>
    </lineage>
</organism>
<accession>A0A1I6QBF6</accession>
<name>A0A1I6QBF6_9FLAO</name>
<dbReference type="AlphaFoldDB" id="A0A1I6QBF6"/>
<protein>
    <recommendedName>
        <fullName evidence="2 5">peptidylprolyl isomerase</fullName>
        <ecNumber evidence="2 5">5.2.1.8</ecNumber>
    </recommendedName>
</protein>
<proteinExistence type="predicted"/>
<dbReference type="InterPro" id="IPR044666">
    <property type="entry name" value="Cyclophilin_A-like"/>
</dbReference>
<dbReference type="EMBL" id="FPAG01000002">
    <property type="protein sequence ID" value="SFS49685.1"/>
    <property type="molecule type" value="Genomic_DNA"/>
</dbReference>
<sequence>MKKINLLIVMLGLLVASCSSKYSELGDGLFADIQTTKGEIIVKLTYDKTPVTVANFVTLAEGTNPFVTDSIKGKKYYDGVIFHRVIEDFMIQSGDPTGQGNGNPGYKFKDEFDKSLSHDKKGILSMANAGFGTNGSQFFITHKATKFLDAYDERGNIKPCENPRVSCHAVFGEVVKGLDVIDSIATTETNPQDRPLDSIVMNNIKIIRNGKEAKSFDAVQVFTDYFEEANKKAEEARKAAEDLAKEIEAQLPEAEETESGLKYIVLEKGTDEKPKEGDTVLVNYAGYFTDGLLFDTSWLDVAEKMNAVQQSKLRRNGYQPFPTALSLDAQLVAGFKEGLFLMNYGDKIRLFIPSHLAYGTTGSGPIPPNTDLVFDLQITKPQE</sequence>
<keyword evidence="3 5" id="KW-0697">Rotamase</keyword>
<evidence type="ECO:0000313" key="10">
    <source>
        <dbReference type="EMBL" id="SFS49685.1"/>
    </source>
</evidence>
<dbReference type="InterPro" id="IPR001179">
    <property type="entry name" value="PPIase_FKBP_dom"/>
</dbReference>
<dbReference type="PANTHER" id="PTHR45625:SF4">
    <property type="entry name" value="PEPTIDYLPROLYL ISOMERASE DOMAIN AND WD REPEAT-CONTAINING PROTEIN 1"/>
    <property type="match status" value="1"/>
</dbReference>
<evidence type="ECO:0000256" key="3">
    <source>
        <dbReference type="ARBA" id="ARBA00023110"/>
    </source>
</evidence>
<dbReference type="SUPFAM" id="SSF50891">
    <property type="entry name" value="Cyclophilin-like"/>
    <property type="match status" value="1"/>
</dbReference>
<comment type="catalytic activity">
    <reaction evidence="1 5">
        <text>[protein]-peptidylproline (omega=180) = [protein]-peptidylproline (omega=0)</text>
        <dbReference type="Rhea" id="RHEA:16237"/>
        <dbReference type="Rhea" id="RHEA-COMP:10747"/>
        <dbReference type="Rhea" id="RHEA-COMP:10748"/>
        <dbReference type="ChEBI" id="CHEBI:83833"/>
        <dbReference type="ChEBI" id="CHEBI:83834"/>
        <dbReference type="EC" id="5.2.1.8"/>
    </reaction>
</comment>
<evidence type="ECO:0000256" key="5">
    <source>
        <dbReference type="PROSITE-ProRule" id="PRU00277"/>
    </source>
</evidence>
<dbReference type="SUPFAM" id="SSF54534">
    <property type="entry name" value="FKBP-like"/>
    <property type="match status" value="1"/>
</dbReference>
<dbReference type="PANTHER" id="PTHR45625">
    <property type="entry name" value="PEPTIDYL-PROLYL CIS-TRANS ISOMERASE-RELATED"/>
    <property type="match status" value="1"/>
</dbReference>
<evidence type="ECO:0000256" key="6">
    <source>
        <dbReference type="SAM" id="Coils"/>
    </source>
</evidence>
<feature type="coiled-coil region" evidence="6">
    <location>
        <begin position="226"/>
        <end position="257"/>
    </location>
</feature>
<dbReference type="CDD" id="cd00317">
    <property type="entry name" value="cyclophilin"/>
    <property type="match status" value="1"/>
</dbReference>
<dbReference type="GO" id="GO:0003755">
    <property type="term" value="F:peptidyl-prolyl cis-trans isomerase activity"/>
    <property type="evidence" value="ECO:0007669"/>
    <property type="project" value="UniProtKB-KW"/>
</dbReference>
<feature type="chain" id="PRO_5010166097" description="peptidylprolyl isomerase" evidence="7">
    <location>
        <begin position="22"/>
        <end position="383"/>
    </location>
</feature>
<dbReference type="Gene3D" id="3.10.50.40">
    <property type="match status" value="1"/>
</dbReference>
<keyword evidence="7" id="KW-0732">Signal</keyword>
<evidence type="ECO:0000256" key="4">
    <source>
        <dbReference type="ARBA" id="ARBA00023235"/>
    </source>
</evidence>
<dbReference type="PRINTS" id="PR00153">
    <property type="entry name" value="CSAPPISMRASE"/>
</dbReference>
<dbReference type="PROSITE" id="PS50059">
    <property type="entry name" value="FKBP_PPIASE"/>
    <property type="match status" value="1"/>
</dbReference>
<keyword evidence="6" id="KW-0175">Coiled coil</keyword>
<evidence type="ECO:0000259" key="8">
    <source>
        <dbReference type="PROSITE" id="PS50059"/>
    </source>
</evidence>
<evidence type="ECO:0000259" key="9">
    <source>
        <dbReference type="PROSITE" id="PS50072"/>
    </source>
</evidence>
<dbReference type="Gene3D" id="2.40.100.10">
    <property type="entry name" value="Cyclophilin-like"/>
    <property type="match status" value="1"/>
</dbReference>
<dbReference type="PROSITE" id="PS50072">
    <property type="entry name" value="CSA_PPIASE_2"/>
    <property type="match status" value="1"/>
</dbReference>
<dbReference type="InterPro" id="IPR046357">
    <property type="entry name" value="PPIase_dom_sf"/>
</dbReference>
<evidence type="ECO:0000256" key="2">
    <source>
        <dbReference type="ARBA" id="ARBA00013194"/>
    </source>
</evidence>
<dbReference type="InterPro" id="IPR029000">
    <property type="entry name" value="Cyclophilin-like_dom_sf"/>
</dbReference>
<feature type="domain" description="PPIase FKBP-type" evidence="8">
    <location>
        <begin position="277"/>
        <end position="382"/>
    </location>
</feature>